<keyword evidence="10" id="KW-1185">Reference proteome</keyword>
<evidence type="ECO:0000256" key="6">
    <source>
        <dbReference type="RuleBase" id="RU367018"/>
    </source>
</evidence>
<dbReference type="PROSITE" id="PS50966">
    <property type="entry name" value="ZF_SWIM"/>
    <property type="match status" value="1"/>
</dbReference>
<keyword evidence="3 5" id="KW-0863">Zinc-finger</keyword>
<evidence type="ECO:0000256" key="4">
    <source>
        <dbReference type="ARBA" id="ARBA00022833"/>
    </source>
</evidence>
<evidence type="ECO:0000256" key="3">
    <source>
        <dbReference type="ARBA" id="ARBA00022771"/>
    </source>
</evidence>
<comment type="function">
    <text evidence="6">Putative transcription activator involved in regulating light control of development.</text>
</comment>
<dbReference type="Pfam" id="PF03101">
    <property type="entry name" value="FAR1"/>
    <property type="match status" value="1"/>
</dbReference>
<evidence type="ECO:0000256" key="5">
    <source>
        <dbReference type="PROSITE-ProRule" id="PRU00325"/>
    </source>
</evidence>
<evidence type="ECO:0000256" key="2">
    <source>
        <dbReference type="ARBA" id="ARBA00022723"/>
    </source>
</evidence>
<organism evidence="9 10">
    <name type="scientific">Spirodela intermedia</name>
    <name type="common">Intermediate duckweed</name>
    <dbReference type="NCBI Taxonomy" id="51605"/>
    <lineage>
        <taxon>Eukaryota</taxon>
        <taxon>Viridiplantae</taxon>
        <taxon>Streptophyta</taxon>
        <taxon>Embryophyta</taxon>
        <taxon>Tracheophyta</taxon>
        <taxon>Spermatophyta</taxon>
        <taxon>Magnoliopsida</taxon>
        <taxon>Liliopsida</taxon>
        <taxon>Araceae</taxon>
        <taxon>Lemnoideae</taxon>
        <taxon>Spirodela</taxon>
    </lineage>
</organism>
<accession>A0A7I8KSU1</accession>
<dbReference type="SMART" id="SM00575">
    <property type="entry name" value="ZnF_PMZ"/>
    <property type="match status" value="1"/>
</dbReference>
<dbReference type="InterPro" id="IPR006564">
    <property type="entry name" value="Znf_PMZ"/>
</dbReference>
<dbReference type="AlphaFoldDB" id="A0A7I8KSU1"/>
<evidence type="ECO:0000313" key="9">
    <source>
        <dbReference type="EMBL" id="CAA7400406.1"/>
    </source>
</evidence>
<dbReference type="InterPro" id="IPR007527">
    <property type="entry name" value="Znf_SWIM"/>
</dbReference>
<gene>
    <name evidence="9" type="ORF">SI8410_08011084</name>
</gene>
<keyword evidence="6" id="KW-0539">Nucleus</keyword>
<dbReference type="InterPro" id="IPR018289">
    <property type="entry name" value="MULE_transposase_dom"/>
</dbReference>
<evidence type="ECO:0000256" key="7">
    <source>
        <dbReference type="SAM" id="Phobius"/>
    </source>
</evidence>
<dbReference type="Proteomes" id="UP000663760">
    <property type="component" value="Chromosome 8"/>
</dbReference>
<dbReference type="PANTHER" id="PTHR31669">
    <property type="entry name" value="PROTEIN FAR1-RELATED SEQUENCE 10-RELATED"/>
    <property type="match status" value="1"/>
</dbReference>
<sequence>MTSGQFDDVEGVRGVEMLDLRAGGEVGHVPVEGAGDTAGEAERTGAVAVEVEEEEKGWVDQLSQEPAPGMEFESSDSARAFYVAYAERIGFRVRNSKSFTSRVDETVIMRRFVCSKQGRPTKKDPFDLTKKRRNRVSSREGCRAMFQVNRRENGQWVVSRCVLEHCHPLGFASLPPSAFRKKMTKKPWEILSGGGAGEAQQTGLGAGGGVAQSLLEYFKRMQVDNPAFFYAIQVDRNNCVANVFWADARARMAYSYFGDAVTLDMSCKKNKRILPFASFTGVNHHRQLIVFGSAFMTDESEASFTWLFETWISLMSGRCPVSLTTCLDEKVESAAEKVFPNVQHRICRRDILSRCKDKLADVYTMYPDFKGELKKCVNDPETDEEFRGLWASLIGSFGLEKNGWLQYLFSIRHKWVPLYLKSSFFADIYPSQKLENIHKLFQRHSITTTTPRDIVMQFDRAMASQYEKEIQADSVTISTRPVLKTPSPIEKQASEIYTKAIFDLFQEELVESSGFLMERIEEGIVSKFQVADVDNARRSTYLVTYNASETRFSCSCCKFEFTGILCRHVFRVCLVVGMMVLPEGYILRRWTRNAKSNALLLEHGAALQNSNHKTLSLRCNDLCRDAIRYAEEGVASAVVYKVAKTALRRAFSEVLAAKKAIYSMGPGITETLYLFMTIQVYLFKYLSK</sequence>
<dbReference type="InterPro" id="IPR004330">
    <property type="entry name" value="FAR1_DNA_bnd_dom"/>
</dbReference>
<dbReference type="Pfam" id="PF04434">
    <property type="entry name" value="SWIM"/>
    <property type="match status" value="1"/>
</dbReference>
<dbReference type="GO" id="GO:0008270">
    <property type="term" value="F:zinc ion binding"/>
    <property type="evidence" value="ECO:0007669"/>
    <property type="project" value="UniProtKB-UniRule"/>
</dbReference>
<dbReference type="PANTHER" id="PTHR31669:SF179">
    <property type="entry name" value="PROTEIN FAR1-RELATED SEQUENCE 5"/>
    <property type="match status" value="1"/>
</dbReference>
<comment type="subcellular location">
    <subcellularLocation>
        <location evidence="6">Nucleus</location>
    </subcellularLocation>
</comment>
<evidence type="ECO:0000259" key="8">
    <source>
        <dbReference type="PROSITE" id="PS50966"/>
    </source>
</evidence>
<protein>
    <recommendedName>
        <fullName evidence="6">Protein FAR1-RELATED SEQUENCE</fullName>
    </recommendedName>
</protein>
<keyword evidence="4 6" id="KW-0862">Zinc</keyword>
<evidence type="ECO:0000256" key="1">
    <source>
        <dbReference type="ARBA" id="ARBA00005889"/>
    </source>
</evidence>
<dbReference type="GO" id="GO:0006355">
    <property type="term" value="P:regulation of DNA-templated transcription"/>
    <property type="evidence" value="ECO:0007669"/>
    <property type="project" value="UniProtKB-UniRule"/>
</dbReference>
<dbReference type="InterPro" id="IPR031052">
    <property type="entry name" value="FHY3/FAR1"/>
</dbReference>
<dbReference type="GO" id="GO:0005634">
    <property type="term" value="C:nucleus"/>
    <property type="evidence" value="ECO:0007669"/>
    <property type="project" value="UniProtKB-SubCell"/>
</dbReference>
<name>A0A7I8KSU1_SPIIN</name>
<keyword evidence="7" id="KW-0812">Transmembrane</keyword>
<comment type="similarity">
    <text evidence="1 6">Belongs to the FHY3/FAR1 family.</text>
</comment>
<evidence type="ECO:0000313" key="10">
    <source>
        <dbReference type="Proteomes" id="UP000663760"/>
    </source>
</evidence>
<proteinExistence type="inferred from homology"/>
<keyword evidence="7" id="KW-0472">Membrane</keyword>
<reference evidence="9" key="1">
    <citation type="submission" date="2020-02" db="EMBL/GenBank/DDBJ databases">
        <authorList>
            <person name="Scholz U."/>
            <person name="Mascher M."/>
            <person name="Fiebig A."/>
        </authorList>
    </citation>
    <scope>NUCLEOTIDE SEQUENCE</scope>
</reference>
<dbReference type="OrthoDB" id="1927586at2759"/>
<feature type="transmembrane region" description="Helical" evidence="7">
    <location>
        <begin position="568"/>
        <end position="587"/>
    </location>
</feature>
<dbReference type="Pfam" id="PF10551">
    <property type="entry name" value="MULE"/>
    <property type="match status" value="1"/>
</dbReference>
<dbReference type="EMBL" id="LR746271">
    <property type="protein sequence ID" value="CAA7400406.1"/>
    <property type="molecule type" value="Genomic_DNA"/>
</dbReference>
<keyword evidence="2 6" id="KW-0479">Metal-binding</keyword>
<feature type="domain" description="SWIM-type" evidence="8">
    <location>
        <begin position="541"/>
        <end position="577"/>
    </location>
</feature>
<keyword evidence="7" id="KW-1133">Transmembrane helix</keyword>